<sequence>MMYRDVSSAEAWLTPTHRCDANACFKIAMPNFTLKKFQEPLQESLVRNRPLLLRGKRKEREKVIIHVGAMSLPKRLEPSMCTDVITHCSA</sequence>
<name>A0A0L0P4U2_CANAR</name>
<proteinExistence type="predicted"/>
<reference evidence="2" key="1">
    <citation type="journal article" date="2015" name="BMC Genomics">
        <title>Draft genome of a commonly misdiagnosed multidrug resistant pathogen Candida auris.</title>
        <authorList>
            <person name="Chatterjee S."/>
            <person name="Alampalli S.V."/>
            <person name="Nageshan R.K."/>
            <person name="Chettiar S.T."/>
            <person name="Joshi S."/>
            <person name="Tatu U.S."/>
        </authorList>
    </citation>
    <scope>NUCLEOTIDE SEQUENCE [LARGE SCALE GENOMIC DNA]</scope>
    <source>
        <strain evidence="2">6684</strain>
    </source>
</reference>
<comment type="caution">
    <text evidence="1">The sequence shown here is derived from an EMBL/GenBank/DDBJ whole genome shotgun (WGS) entry which is preliminary data.</text>
</comment>
<evidence type="ECO:0000313" key="1">
    <source>
        <dbReference type="EMBL" id="KNE01260.1"/>
    </source>
</evidence>
<dbReference type="VEuPathDB" id="FungiDB:QG37_02152"/>
<dbReference type="Proteomes" id="UP000037122">
    <property type="component" value="Unassembled WGS sequence"/>
</dbReference>
<protein>
    <submittedName>
        <fullName evidence="1">Uncharacterized protein</fullName>
    </submittedName>
</protein>
<dbReference type="AlphaFoldDB" id="A0A0L0P4U2"/>
<evidence type="ECO:0000313" key="2">
    <source>
        <dbReference type="Proteomes" id="UP000037122"/>
    </source>
</evidence>
<dbReference type="EMBL" id="LGST01000016">
    <property type="protein sequence ID" value="KNE01260.1"/>
    <property type="molecule type" value="Genomic_DNA"/>
</dbReference>
<organism evidence="1 2">
    <name type="scientific">Candidozyma auris</name>
    <name type="common">Yeast</name>
    <name type="synonym">Candida auris</name>
    <dbReference type="NCBI Taxonomy" id="498019"/>
    <lineage>
        <taxon>Eukaryota</taxon>
        <taxon>Fungi</taxon>
        <taxon>Dikarya</taxon>
        <taxon>Ascomycota</taxon>
        <taxon>Saccharomycotina</taxon>
        <taxon>Pichiomycetes</taxon>
        <taxon>Metschnikowiaceae</taxon>
        <taxon>Candidozyma</taxon>
    </lineage>
</organism>
<gene>
    <name evidence="1" type="ORF">QG37_02152</name>
</gene>
<accession>A0A0L0P4U2</accession>